<dbReference type="Pfam" id="PF10433">
    <property type="entry name" value="Beta-prop_RSE1_1st"/>
    <property type="match status" value="1"/>
</dbReference>
<evidence type="ECO:0000256" key="3">
    <source>
        <dbReference type="ARBA" id="ARBA00022728"/>
    </source>
</evidence>
<keyword evidence="2" id="KW-0507">mRNA processing</keyword>
<evidence type="ECO:0000259" key="9">
    <source>
        <dbReference type="Pfam" id="PF10433"/>
    </source>
</evidence>
<evidence type="ECO:0000256" key="6">
    <source>
        <dbReference type="ARBA" id="ARBA00038266"/>
    </source>
</evidence>
<feature type="domain" description="RSE1/DDB1/CPSF1 C-terminal" evidence="8">
    <location>
        <begin position="867"/>
        <end position="1185"/>
    </location>
</feature>
<feature type="domain" description="RSE1/DDB1/CPSF1 first beta-propeller" evidence="9">
    <location>
        <begin position="14"/>
        <end position="400"/>
    </location>
</feature>
<sequence>MHLYNFTLQSASGINCAVHGNFAGTKQQEIVASRGQSLILIRPDPDSGKMHILHSTDVFGVIRSLAGFRLIGGTKDYVVIGSDSGKITIVEYNPAKNAFDRIHLETFGKSGCRRIVPGQYLATDPKGRAVLIGAIEKQKLVYIMNRDAQARLTISSPLEAHKANTFLYNVVGVDVGFDNPLFACLEMDYEEADNDPTGEVMQKAQQSLTFYELDLGLNHVVRKYTENLEERANFLIAVPGGSDGPSGILICAENYITYKNLGEQPDIRAPIPRRIHDLQDPERGMMIVAYAAHKTKVLFFFLLQSEQGDVFKVTLNVEEEMVTEIKIKYLDTIPVATSMCVLRTGFLFVACEFGNHRLYQIAHLGDADDEPEFSSSAPLEEGETFYFRPREPKNLLMVDELQSLSPLMHCKVLDLAGEDTPQFYTACGTSARSTLRVLRHGLEVAEMAVSELPGNPNAVWTVRKHSADKFDAYIVVSFVNATLVLSIGETVEEVADSGFLGTTPTLSCSLLGDDALIQIYPDGIRHIRADKRVNEWKSPGKRQITKCAINERQLVISLTGGELVYFEMDQTGQLNEYTERKEMQTDVVCMALGEVPPGESRSRFLAVGLADNTVRLLSLDPQDCLSPLSLQALPAPAESLNIVELGSKDYRREQSSLADAKERRGVLYLNIGLQNGVLLRSVLDPVTGDLSDTRTRYLGSRPVKLFRMTVQGNQAVLAVSSRAWLSYHYQNRFLLTPLSYEALEFASAFSSEQCPEGIVAIATNTLRILALDKLGTVFNETVVPLRYTPRKFVIHPAVGMMVTVETDHNAYTMEGKIVRKQQMVTELFEGRDPAEQEQIRPLAQEILRMDLNDTDFGAPKAGPNKWASCIRVIHPIQARTTWVEDLPQNEAAFSVCLVQFAARAEDEYFVVIGTAVDLQLKPRQLGSGGRLRTYRFADEFTRLELVHVTMVEEVPHAIAAFQGRVAVGMGRLLRLYDLGKKKLLRKCESKQIPNMITDVKTMGSRLYVSDVNESVHFVKYKAKENVLNIFADDTVPRFVTCSLVLDYNTVVLGDKFGNVSVTRISTSVNEDHEDDPASFWDRGYLNGASQKSEPICQFYIGETISSLQKTTLIPGGSESIVYTTLSGRIGALVPFSSKEDQDFFQHLEMHLRNEKPPLCGRDHLQYRSYYWPVKSVVDGDLCEQYNALDYGKQKEIAEELDRTPNEIAKKLEDIRNRYAF</sequence>
<dbReference type="InterPro" id="IPR018846">
    <property type="entry name" value="Beta-prop_RSE1/DDB1/CPSF1_1st"/>
</dbReference>
<dbReference type="GO" id="GO:0006397">
    <property type="term" value="P:mRNA processing"/>
    <property type="evidence" value="ECO:0007669"/>
    <property type="project" value="UniProtKB-KW"/>
</dbReference>
<evidence type="ECO:0000256" key="4">
    <source>
        <dbReference type="ARBA" id="ARBA00023187"/>
    </source>
</evidence>
<dbReference type="STRING" id="947166.A0A1D1V8G2"/>
<dbReference type="InterPro" id="IPR036322">
    <property type="entry name" value="WD40_repeat_dom_sf"/>
</dbReference>
<dbReference type="InterPro" id="IPR050358">
    <property type="entry name" value="RSE1/DDB1/CFT1"/>
</dbReference>
<dbReference type="InterPro" id="IPR015943">
    <property type="entry name" value="WD40/YVTN_repeat-like_dom_sf"/>
</dbReference>
<dbReference type="GO" id="GO:0008380">
    <property type="term" value="P:RNA splicing"/>
    <property type="evidence" value="ECO:0007669"/>
    <property type="project" value="UniProtKB-KW"/>
</dbReference>
<name>A0A1D1V8G2_RAMVA</name>
<evidence type="ECO:0000256" key="2">
    <source>
        <dbReference type="ARBA" id="ARBA00022664"/>
    </source>
</evidence>
<dbReference type="PANTHER" id="PTHR10644">
    <property type="entry name" value="DNA REPAIR/RNA PROCESSING CPSF FAMILY"/>
    <property type="match status" value="1"/>
</dbReference>
<dbReference type="SUPFAM" id="SSF50978">
    <property type="entry name" value="WD40 repeat-like"/>
    <property type="match status" value="1"/>
</dbReference>
<proteinExistence type="inferred from homology"/>
<organism evidence="11 12">
    <name type="scientific">Ramazzottius varieornatus</name>
    <name type="common">Water bear</name>
    <name type="synonym">Tardigrade</name>
    <dbReference type="NCBI Taxonomy" id="947166"/>
    <lineage>
        <taxon>Eukaryota</taxon>
        <taxon>Metazoa</taxon>
        <taxon>Ecdysozoa</taxon>
        <taxon>Tardigrada</taxon>
        <taxon>Eutardigrada</taxon>
        <taxon>Parachela</taxon>
        <taxon>Hypsibioidea</taxon>
        <taxon>Ramazzottiidae</taxon>
        <taxon>Ramazzottius</taxon>
    </lineage>
</organism>
<dbReference type="AlphaFoldDB" id="A0A1D1V8G2"/>
<evidence type="ECO:0000313" key="12">
    <source>
        <dbReference type="Proteomes" id="UP000186922"/>
    </source>
</evidence>
<evidence type="ECO:0000256" key="1">
    <source>
        <dbReference type="ARBA" id="ARBA00004123"/>
    </source>
</evidence>
<dbReference type="Gene3D" id="2.130.10.10">
    <property type="entry name" value="YVTN repeat-like/Quinoprotein amine dehydrogenase"/>
    <property type="match status" value="3"/>
</dbReference>
<evidence type="ECO:0000256" key="5">
    <source>
        <dbReference type="ARBA" id="ARBA00023242"/>
    </source>
</evidence>
<keyword evidence="3" id="KW-0747">Spliceosome</keyword>
<keyword evidence="5" id="KW-0539">Nucleus</keyword>
<dbReference type="GO" id="GO:0003676">
    <property type="term" value="F:nucleic acid binding"/>
    <property type="evidence" value="ECO:0007669"/>
    <property type="project" value="InterPro"/>
</dbReference>
<evidence type="ECO:0000313" key="11">
    <source>
        <dbReference type="EMBL" id="GAU95977.1"/>
    </source>
</evidence>
<dbReference type="FunFam" id="2.130.10.10:FF:000027">
    <property type="entry name" value="Splicing factor 3B subunit 3"/>
    <property type="match status" value="1"/>
</dbReference>
<evidence type="ECO:0000256" key="7">
    <source>
        <dbReference type="ARBA" id="ARBA00040929"/>
    </source>
</evidence>
<comment type="similarity">
    <text evidence="6">Belongs to the RSE1 family.</text>
</comment>
<dbReference type="Proteomes" id="UP000186922">
    <property type="component" value="Unassembled WGS sequence"/>
</dbReference>
<dbReference type="Pfam" id="PF23726">
    <property type="entry name" value="Beta-prop_RSE1_2nd"/>
    <property type="match status" value="1"/>
</dbReference>
<dbReference type="GO" id="GO:0005681">
    <property type="term" value="C:spliceosomal complex"/>
    <property type="evidence" value="ECO:0007669"/>
    <property type="project" value="UniProtKB-KW"/>
</dbReference>
<dbReference type="Pfam" id="PF03178">
    <property type="entry name" value="CPSF_A"/>
    <property type="match status" value="1"/>
</dbReference>
<gene>
    <name evidence="11" type="primary">RvY_07491-1</name>
    <name evidence="11" type="synonym">RvY_07491.1</name>
    <name evidence="11" type="ORF">RvY_07491</name>
</gene>
<dbReference type="OrthoDB" id="436637at2759"/>
<keyword evidence="4" id="KW-0508">mRNA splicing</keyword>
<dbReference type="InterPro" id="IPR004871">
    <property type="entry name" value="RSE1/DDB1/CPSF1_C"/>
</dbReference>
<comment type="subcellular location">
    <subcellularLocation>
        <location evidence="1">Nucleus</location>
    </subcellularLocation>
</comment>
<dbReference type="FunFam" id="2.130.10.10:FF:000031">
    <property type="entry name" value="Splicing factor 3b subunit 3"/>
    <property type="match status" value="1"/>
</dbReference>
<dbReference type="EMBL" id="BDGG01000003">
    <property type="protein sequence ID" value="GAU95977.1"/>
    <property type="molecule type" value="Genomic_DNA"/>
</dbReference>
<accession>A0A1D1V8G2</accession>
<evidence type="ECO:0000259" key="10">
    <source>
        <dbReference type="Pfam" id="PF23726"/>
    </source>
</evidence>
<protein>
    <recommendedName>
        <fullName evidence="7">Splicing factor 3B subunit 3</fullName>
    </recommendedName>
</protein>
<feature type="domain" description="RSE1/DDB1/CPSF1 second beta-propeller" evidence="10">
    <location>
        <begin position="445"/>
        <end position="770"/>
    </location>
</feature>
<dbReference type="FunFam" id="1.10.150.910:FF:000002">
    <property type="entry name" value="Splicing factor 3B subunit 3"/>
    <property type="match status" value="1"/>
</dbReference>
<evidence type="ECO:0000259" key="8">
    <source>
        <dbReference type="Pfam" id="PF03178"/>
    </source>
</evidence>
<dbReference type="InterPro" id="IPR058543">
    <property type="entry name" value="Beta-prop_RSE1/DDB1/CPSF1_2nd"/>
</dbReference>
<keyword evidence="12" id="KW-1185">Reference proteome</keyword>
<reference evidence="11 12" key="1">
    <citation type="journal article" date="2016" name="Nat. Commun.">
        <title>Extremotolerant tardigrade genome and improved radiotolerance of human cultured cells by tardigrade-unique protein.</title>
        <authorList>
            <person name="Hashimoto T."/>
            <person name="Horikawa D.D."/>
            <person name="Saito Y."/>
            <person name="Kuwahara H."/>
            <person name="Kozuka-Hata H."/>
            <person name="Shin-I T."/>
            <person name="Minakuchi Y."/>
            <person name="Ohishi K."/>
            <person name="Motoyama A."/>
            <person name="Aizu T."/>
            <person name="Enomoto A."/>
            <person name="Kondo K."/>
            <person name="Tanaka S."/>
            <person name="Hara Y."/>
            <person name="Koshikawa S."/>
            <person name="Sagara H."/>
            <person name="Miura T."/>
            <person name="Yokobori S."/>
            <person name="Miyagawa K."/>
            <person name="Suzuki Y."/>
            <person name="Kubo T."/>
            <person name="Oyama M."/>
            <person name="Kohara Y."/>
            <person name="Fujiyama A."/>
            <person name="Arakawa K."/>
            <person name="Katayama T."/>
            <person name="Toyoda A."/>
            <person name="Kunieda T."/>
        </authorList>
    </citation>
    <scope>NUCLEOTIDE SEQUENCE [LARGE SCALE GENOMIC DNA]</scope>
    <source>
        <strain evidence="11 12">YOKOZUNA-1</strain>
    </source>
</reference>
<comment type="caution">
    <text evidence="11">The sequence shown here is derived from an EMBL/GenBank/DDBJ whole genome shotgun (WGS) entry which is preliminary data.</text>
</comment>